<dbReference type="EMBL" id="KB908936">
    <property type="protein sequence ID" value="EOB14381.1"/>
    <property type="molecule type" value="Genomic_DNA"/>
</dbReference>
<dbReference type="VEuPathDB" id="MicrosporidiaDB:NBO_28g0020"/>
<reference evidence="3 4" key="1">
    <citation type="journal article" date="2013" name="BMC Genomics">
        <title>Comparative genomics of parasitic silkworm microsporidia reveal an association between genome expansion and host adaptation.</title>
        <authorList>
            <person name="Pan G."/>
            <person name="Xu J."/>
            <person name="Li T."/>
            <person name="Xia Q."/>
            <person name="Liu S.L."/>
            <person name="Zhang G."/>
            <person name="Li S."/>
            <person name="Li C."/>
            <person name="Liu H."/>
            <person name="Yang L."/>
            <person name="Liu T."/>
            <person name="Zhang X."/>
            <person name="Wu Z."/>
            <person name="Fan W."/>
            <person name="Dang X."/>
            <person name="Xiang H."/>
            <person name="Tao M."/>
            <person name="Li Y."/>
            <person name="Hu J."/>
            <person name="Li Z."/>
            <person name="Lin L."/>
            <person name="Luo J."/>
            <person name="Geng L."/>
            <person name="Wang L."/>
            <person name="Long M."/>
            <person name="Wan Y."/>
            <person name="He N."/>
            <person name="Zhang Z."/>
            <person name="Lu C."/>
            <person name="Keeling P.J."/>
            <person name="Wang J."/>
            <person name="Xiang Z."/>
            <person name="Zhou Z."/>
        </authorList>
    </citation>
    <scope>NUCLEOTIDE SEQUENCE [LARGE SCALE GENOMIC DNA]</scope>
    <source>
        <strain evidence="4">CQ1 / CVCC 102059</strain>
    </source>
</reference>
<evidence type="ECO:0000313" key="4">
    <source>
        <dbReference type="Proteomes" id="UP000016927"/>
    </source>
</evidence>
<name>R0KUB0_NOSB1</name>
<protein>
    <recommendedName>
        <fullName evidence="5">Ubiquitin-like domain-containing protein</fullName>
    </recommendedName>
</protein>
<keyword evidence="4" id="KW-1185">Reference proteome</keyword>
<keyword evidence="2" id="KW-0732">Signal</keyword>
<gene>
    <name evidence="3" type="ORF">NBO_28g0020</name>
</gene>
<dbReference type="Proteomes" id="UP000016927">
    <property type="component" value="Unassembled WGS sequence"/>
</dbReference>
<keyword evidence="1" id="KW-0812">Transmembrane</keyword>
<evidence type="ECO:0008006" key="5">
    <source>
        <dbReference type="Google" id="ProtNLM"/>
    </source>
</evidence>
<feature type="chain" id="PRO_5004343474" description="Ubiquitin-like domain-containing protein" evidence="2">
    <location>
        <begin position="23"/>
        <end position="148"/>
    </location>
</feature>
<keyword evidence="1" id="KW-0472">Membrane</keyword>
<proteinExistence type="predicted"/>
<dbReference type="AlphaFoldDB" id="R0KUB0"/>
<accession>R0KUB0</accession>
<sequence length="148" mass="17395">MILTFLICVLGFRLEIMKTTNGLGHILLREVKHESLYFISFQNNVTLQVRENNFKKIFVHEGRKWFVLKPSGTQIHLKVFKTLQKSFNHEYNLDIGTKIICLEYGNKELKNKQEVYDCCAIPDLSVSFISYMLCGILLTFVFKVYLKY</sequence>
<evidence type="ECO:0000313" key="3">
    <source>
        <dbReference type="EMBL" id="EOB14381.1"/>
    </source>
</evidence>
<evidence type="ECO:0000256" key="2">
    <source>
        <dbReference type="SAM" id="SignalP"/>
    </source>
</evidence>
<evidence type="ECO:0000256" key="1">
    <source>
        <dbReference type="SAM" id="Phobius"/>
    </source>
</evidence>
<organism evidence="3 4">
    <name type="scientific">Nosema bombycis (strain CQ1 / CVCC 102059)</name>
    <name type="common">Microsporidian parasite</name>
    <name type="synonym">Pebrine of silkworm</name>
    <dbReference type="NCBI Taxonomy" id="578461"/>
    <lineage>
        <taxon>Eukaryota</taxon>
        <taxon>Fungi</taxon>
        <taxon>Fungi incertae sedis</taxon>
        <taxon>Microsporidia</taxon>
        <taxon>Nosematidae</taxon>
        <taxon>Nosema</taxon>
    </lineage>
</organism>
<dbReference type="OrthoDB" id="10513152at2759"/>
<dbReference type="HOGENOM" id="CLU_1759330_0_0_1"/>
<keyword evidence="1" id="KW-1133">Transmembrane helix</keyword>
<feature type="transmembrane region" description="Helical" evidence="1">
    <location>
        <begin position="128"/>
        <end position="146"/>
    </location>
</feature>
<feature type="signal peptide" evidence="2">
    <location>
        <begin position="1"/>
        <end position="22"/>
    </location>
</feature>